<dbReference type="RefSeq" id="WP_014304780.1">
    <property type="nucleotide sequence ID" value="NZ_BPWC01000002.1"/>
</dbReference>
<comment type="caution">
    <text evidence="1">The sequence shown here is derived from an EMBL/GenBank/DDBJ whole genome shotgun (WGS) entry which is preliminary data.</text>
</comment>
<proteinExistence type="predicted"/>
<protein>
    <recommendedName>
        <fullName evidence="2">Alpha/beta hydrolase</fullName>
    </recommendedName>
</protein>
<organism evidence="1">
    <name type="scientific">Bacillus velezensis</name>
    <dbReference type="NCBI Taxonomy" id="492670"/>
    <lineage>
        <taxon>Bacteria</taxon>
        <taxon>Bacillati</taxon>
        <taxon>Bacillota</taxon>
        <taxon>Bacilli</taxon>
        <taxon>Bacillales</taxon>
        <taxon>Bacillaceae</taxon>
        <taxon>Bacillus</taxon>
        <taxon>Bacillus amyloliquefaciens group</taxon>
    </lineage>
</organism>
<dbReference type="EMBL" id="WKKV01000003">
    <property type="protein sequence ID" value="MSE02104.1"/>
    <property type="molecule type" value="Genomic_DNA"/>
</dbReference>
<name>A0A6A8LEG9_BACVE</name>
<evidence type="ECO:0008006" key="2">
    <source>
        <dbReference type="Google" id="ProtNLM"/>
    </source>
</evidence>
<sequence>MGITERFFQFGSELNVIHLPYRPNGFCIFILGDRTHFVSRDSSFWLEHEGRNQLLNTLLDRGYTIFNSNLYGRHWGSEKAALYARQLIHYVLKQETLNPKIHLLAEGMGALIADQLLQSSPEHIRSAAMLDPCLDLQAHFESEKENKFFYKQFLRETAQSFGVSEKEASSLSYQTITGCRTRVPVHIWQRTTGAPYPYTLHANAYKEAREKTGSKIDITYHLLENPARMYRAICRFFRSHEKDL</sequence>
<dbReference type="InterPro" id="IPR029058">
    <property type="entry name" value="AB_hydrolase_fold"/>
</dbReference>
<gene>
    <name evidence="1" type="ORF">GKC39_08500</name>
</gene>
<reference evidence="1" key="1">
    <citation type="submission" date="2019-11" db="EMBL/GenBank/DDBJ databases">
        <title>Draft Genome Sequence of Plant Growth-Promoting Rhizosphere-Associated Bacteria.</title>
        <authorList>
            <person name="Vasilyev I.Y."/>
            <person name="Radchenko V."/>
            <person name="Ilnitskaya E.V."/>
        </authorList>
    </citation>
    <scope>NUCLEOTIDE SEQUENCE</scope>
    <source>
        <strain evidence="1">VRA_517_n</strain>
    </source>
</reference>
<dbReference type="Gene3D" id="3.40.50.1820">
    <property type="entry name" value="alpha/beta hydrolase"/>
    <property type="match status" value="1"/>
</dbReference>
<dbReference type="AlphaFoldDB" id="A0A6A8LEG9"/>
<accession>A0A6A8LEG9</accession>
<dbReference type="SUPFAM" id="SSF53474">
    <property type="entry name" value="alpha/beta-Hydrolases"/>
    <property type="match status" value="1"/>
</dbReference>
<evidence type="ECO:0000313" key="1">
    <source>
        <dbReference type="EMBL" id="MSE02104.1"/>
    </source>
</evidence>